<evidence type="ECO:0000313" key="1">
    <source>
        <dbReference type="EMBL" id="ETN94065.1"/>
    </source>
</evidence>
<evidence type="ECO:0008006" key="3">
    <source>
        <dbReference type="Google" id="ProtNLM"/>
    </source>
</evidence>
<evidence type="ECO:0000313" key="2">
    <source>
        <dbReference type="Proteomes" id="UP000018850"/>
    </source>
</evidence>
<dbReference type="AlphaFoldDB" id="W2UIR9"/>
<dbReference type="EMBL" id="AYXY01000026">
    <property type="protein sequence ID" value="ETN94065.1"/>
    <property type="molecule type" value="Genomic_DNA"/>
</dbReference>
<comment type="caution">
    <text evidence="1">The sequence shown here is derived from an EMBL/GenBank/DDBJ whole genome shotgun (WGS) entry which is preliminary data.</text>
</comment>
<gene>
    <name evidence="1" type="ORF">P278_28690</name>
</gene>
<dbReference type="InterPro" id="IPR025345">
    <property type="entry name" value="DUF4249"/>
</dbReference>
<reference evidence="2" key="1">
    <citation type="submission" date="2013-11" db="EMBL/GenBank/DDBJ databases">
        <title>Draft genome sequence from a member of Zhouia, isolated tidal flat.</title>
        <authorList>
            <person name="Jin H."/>
            <person name="Jeon C.O."/>
        </authorList>
    </citation>
    <scope>NUCLEOTIDE SEQUENCE [LARGE SCALE GENOMIC DNA]</scope>
    <source>
        <strain evidence="2">AD3</strain>
    </source>
</reference>
<keyword evidence="2" id="KW-1185">Reference proteome</keyword>
<protein>
    <recommendedName>
        <fullName evidence="3">DUF4249 domain-containing protein</fullName>
    </recommendedName>
</protein>
<name>W2UIR9_9FLAO</name>
<dbReference type="eggNOG" id="ENOG502ZCA0">
    <property type="taxonomic scope" value="Bacteria"/>
</dbReference>
<dbReference type="Pfam" id="PF14054">
    <property type="entry name" value="DUF4249"/>
    <property type="match status" value="1"/>
</dbReference>
<reference evidence="1 2" key="2">
    <citation type="journal article" date="2016" name="Genome Announc.">
        <title>Draft Genome Sequence of Zhouia amylolytica AD3, Isolated from Tidal Flat Sediment.</title>
        <authorList>
            <person name="Jia B."/>
            <person name="Jin H.M."/>
            <person name="Lee H.J."/>
            <person name="Jeon C.O."/>
        </authorList>
    </citation>
    <scope>NUCLEOTIDE SEQUENCE [LARGE SCALE GENOMIC DNA]</scope>
    <source>
        <strain evidence="1 2">AD3</strain>
    </source>
</reference>
<organism evidence="1 2">
    <name type="scientific">Zhouia amylolytica AD3</name>
    <dbReference type="NCBI Taxonomy" id="1286632"/>
    <lineage>
        <taxon>Bacteria</taxon>
        <taxon>Pseudomonadati</taxon>
        <taxon>Bacteroidota</taxon>
        <taxon>Flavobacteriia</taxon>
        <taxon>Flavobacteriales</taxon>
        <taxon>Flavobacteriaceae</taxon>
        <taxon>Zhouia</taxon>
    </lineage>
</organism>
<sequence>MNMVLVIIVLTACTDVIEVEVPEAKPKLVVEASIDWEKGTAGNQQTILLSTTTPYFAENKFEPVIGASVTLTKNNTNQTITFTDNNDGSYSTTEFTPELDTSYTLEIMNQNEVYTATETMTKGIDITSIYQSKEGGFDDEHLEVNISFQDPEDETNYYLIKYLEEGDLFPVLEVDNDEFSNGNLKNDFFEKEDDEDINQQPFVPGDKVFISLYGISKRYYNYMAILIEQSEVGGDPFSAIPTTLQGNVINNTNPKNNALGYFRLTQVSKATYTFN</sequence>
<proteinExistence type="predicted"/>
<dbReference type="Proteomes" id="UP000018850">
    <property type="component" value="Unassembled WGS sequence"/>
</dbReference>
<accession>W2UIR9</accession>